<dbReference type="InterPro" id="IPR005130">
    <property type="entry name" value="Ser_deHydtase-like_asu"/>
</dbReference>
<comment type="pathway">
    <text evidence="2">Carbohydrate biosynthesis; gluconeogenesis.</text>
</comment>
<gene>
    <name evidence="11" type="ORF">INT47_010653</name>
</gene>
<dbReference type="PANTHER" id="PTHR30182">
    <property type="entry name" value="L-SERINE DEHYDRATASE"/>
    <property type="match status" value="1"/>
</dbReference>
<dbReference type="OrthoDB" id="192663at2759"/>
<keyword evidence="12" id="KW-1185">Reference proteome</keyword>
<dbReference type="Proteomes" id="UP000603453">
    <property type="component" value="Unassembled WGS sequence"/>
</dbReference>
<accession>A0A8H7QNQ7</accession>
<dbReference type="EMBL" id="JAEPRD010000184">
    <property type="protein sequence ID" value="KAG2194911.1"/>
    <property type="molecule type" value="Genomic_DNA"/>
</dbReference>
<reference evidence="11" key="1">
    <citation type="submission" date="2020-12" db="EMBL/GenBank/DDBJ databases">
        <title>Metabolic potential, ecology and presence of endohyphal bacteria is reflected in genomic diversity of Mucoromycotina.</title>
        <authorList>
            <person name="Muszewska A."/>
            <person name="Okrasinska A."/>
            <person name="Steczkiewicz K."/>
            <person name="Drgas O."/>
            <person name="Orlowska M."/>
            <person name="Perlinska-Lenart U."/>
            <person name="Aleksandrzak-Piekarczyk T."/>
            <person name="Szatraj K."/>
            <person name="Zielenkiewicz U."/>
            <person name="Pilsyk S."/>
            <person name="Malc E."/>
            <person name="Mieczkowski P."/>
            <person name="Kruszewska J.S."/>
            <person name="Biernat P."/>
            <person name="Pawlowska J."/>
        </authorList>
    </citation>
    <scope>NUCLEOTIDE SEQUENCE</scope>
    <source>
        <strain evidence="11">WA0000017839</strain>
    </source>
</reference>
<evidence type="ECO:0000256" key="5">
    <source>
        <dbReference type="ARBA" id="ARBA00022723"/>
    </source>
</evidence>
<dbReference type="GO" id="GO:0006094">
    <property type="term" value="P:gluconeogenesis"/>
    <property type="evidence" value="ECO:0007669"/>
    <property type="project" value="UniProtKB-KW"/>
</dbReference>
<dbReference type="GO" id="GO:0003941">
    <property type="term" value="F:L-serine ammonia-lyase activity"/>
    <property type="evidence" value="ECO:0007669"/>
    <property type="project" value="InterPro"/>
</dbReference>
<keyword evidence="5" id="KW-0479">Metal-binding</keyword>
<evidence type="ECO:0000256" key="2">
    <source>
        <dbReference type="ARBA" id="ARBA00004742"/>
    </source>
</evidence>
<evidence type="ECO:0000259" key="9">
    <source>
        <dbReference type="Pfam" id="PF03313"/>
    </source>
</evidence>
<evidence type="ECO:0000313" key="11">
    <source>
        <dbReference type="EMBL" id="KAG2194911.1"/>
    </source>
</evidence>
<keyword evidence="7" id="KW-0411">Iron-sulfur</keyword>
<protein>
    <submittedName>
        <fullName evidence="11">Uncharacterized protein</fullName>
    </submittedName>
</protein>
<feature type="domain" description="Serine dehydratase-like alpha subunit" evidence="9">
    <location>
        <begin position="199"/>
        <end position="394"/>
    </location>
</feature>
<evidence type="ECO:0000259" key="10">
    <source>
        <dbReference type="Pfam" id="PF03315"/>
    </source>
</evidence>
<keyword evidence="6" id="KW-0408">Iron</keyword>
<proteinExistence type="predicted"/>
<feature type="domain" description="Serine dehydratase beta chain" evidence="10">
    <location>
        <begin position="56"/>
        <end position="175"/>
    </location>
</feature>
<dbReference type="GO" id="GO:0046872">
    <property type="term" value="F:metal ion binding"/>
    <property type="evidence" value="ECO:0007669"/>
    <property type="project" value="UniProtKB-KW"/>
</dbReference>
<dbReference type="Gene3D" id="3.30.1330.90">
    <property type="entry name" value="D-3-phosphoglycerate dehydrogenase, domain 3"/>
    <property type="match status" value="1"/>
</dbReference>
<dbReference type="SUPFAM" id="SSF143548">
    <property type="entry name" value="Serine metabolism enzymes domain"/>
    <property type="match status" value="1"/>
</dbReference>
<evidence type="ECO:0000313" key="12">
    <source>
        <dbReference type="Proteomes" id="UP000603453"/>
    </source>
</evidence>
<evidence type="ECO:0000256" key="8">
    <source>
        <dbReference type="ARBA" id="ARBA00023239"/>
    </source>
</evidence>
<evidence type="ECO:0000256" key="4">
    <source>
        <dbReference type="ARBA" id="ARBA00022485"/>
    </source>
</evidence>
<dbReference type="InterPro" id="IPR029009">
    <property type="entry name" value="ASB_dom_sf"/>
</dbReference>
<dbReference type="AlphaFoldDB" id="A0A8H7QNQ7"/>
<keyword evidence="3" id="KW-0312">Gluconeogenesis</keyword>
<dbReference type="GO" id="GO:0051539">
    <property type="term" value="F:4 iron, 4 sulfur cluster binding"/>
    <property type="evidence" value="ECO:0007669"/>
    <property type="project" value="UniProtKB-KW"/>
</dbReference>
<organism evidence="11 12">
    <name type="scientific">Mucor saturninus</name>
    <dbReference type="NCBI Taxonomy" id="64648"/>
    <lineage>
        <taxon>Eukaryota</taxon>
        <taxon>Fungi</taxon>
        <taxon>Fungi incertae sedis</taxon>
        <taxon>Mucoromycota</taxon>
        <taxon>Mucoromycotina</taxon>
        <taxon>Mucoromycetes</taxon>
        <taxon>Mucorales</taxon>
        <taxon>Mucorineae</taxon>
        <taxon>Mucoraceae</taxon>
        <taxon>Mucor</taxon>
    </lineage>
</organism>
<evidence type="ECO:0000256" key="3">
    <source>
        <dbReference type="ARBA" id="ARBA00022432"/>
    </source>
</evidence>
<name>A0A8H7QNQ7_9FUNG</name>
<comment type="caution">
    <text evidence="11">The sequence shown here is derived from an EMBL/GenBank/DDBJ whole genome shotgun (WGS) entry which is preliminary data.</text>
</comment>
<dbReference type="Pfam" id="PF03315">
    <property type="entry name" value="SDH_beta"/>
    <property type="match status" value="1"/>
</dbReference>
<dbReference type="InterPro" id="IPR051318">
    <property type="entry name" value="Fe-S_L-Ser"/>
</dbReference>
<dbReference type="InterPro" id="IPR005131">
    <property type="entry name" value="Ser_deHydtase_bsu"/>
</dbReference>
<dbReference type="PANTHER" id="PTHR30182:SF1">
    <property type="entry name" value="L-SERINE DEHYDRATASE 1"/>
    <property type="match status" value="1"/>
</dbReference>
<comment type="cofactor">
    <cofactor evidence="1">
        <name>[4Fe-4S] cluster</name>
        <dbReference type="ChEBI" id="CHEBI:49883"/>
    </cofactor>
</comment>
<evidence type="ECO:0000256" key="7">
    <source>
        <dbReference type="ARBA" id="ARBA00023014"/>
    </source>
</evidence>
<keyword evidence="8" id="KW-0456">Lyase</keyword>
<evidence type="ECO:0000256" key="6">
    <source>
        <dbReference type="ARBA" id="ARBA00023004"/>
    </source>
</evidence>
<dbReference type="Pfam" id="PF03313">
    <property type="entry name" value="SDH_alpha"/>
    <property type="match status" value="1"/>
</dbReference>
<keyword evidence="4" id="KW-0004">4Fe-4S</keyword>
<sequence length="428" mass="47564">MNPLKNIPKFYSRNSSGLVTRAIMIGGSSQKAWLSTAIEASTDVETERMPDTDQASLFNLFSIGTCMSPMRASKVFIHHLKQHDILQKVHTLRVDMFGSLTKDTREAILMGVASDQVCMKEISTHHSICLDGTHRIHFNPDKHLVFHHFKSSHPQGLRYCAFDSEAGMIATNEFFAHTELLSAPPFKSMSHLVQACKRENKTIAQLVYDHELKLSTPKQIQEKLLRIWKTMDASIKNGIMAQGVLPGGHLRRASFLYNDLLENGPKIPKRSPLGLYHHSQGTSSFLQSKSFLLHHLEYLSVYQLALKEENACGGSVVAFPETATTIIPSVLKYYIDFISDSPEKDIMDYLFTIAALGSLQYRTADQGLSMAAAGFTAVMGGTLDQVEKATQLSLDRIRFPHDNDNVSAVKAIAVSQLALGASSQTYPY</sequence>
<evidence type="ECO:0000256" key="1">
    <source>
        <dbReference type="ARBA" id="ARBA00001966"/>
    </source>
</evidence>